<reference evidence="5" key="1">
    <citation type="submission" date="2025-08" db="UniProtKB">
        <authorList>
            <consortium name="RefSeq"/>
        </authorList>
    </citation>
    <scope>IDENTIFICATION</scope>
    <source>
        <tissue evidence="5">Seedling</tissue>
    </source>
</reference>
<dbReference type="PANTHER" id="PTHR32166">
    <property type="entry name" value="OSJNBA0013A04.12 PROTEIN"/>
    <property type="match status" value="1"/>
</dbReference>
<dbReference type="Pfam" id="PF05699">
    <property type="entry name" value="Dimer_Tnp_hAT"/>
    <property type="match status" value="1"/>
</dbReference>
<evidence type="ECO:0000256" key="1">
    <source>
        <dbReference type="SAM" id="MobiDB-lite"/>
    </source>
</evidence>
<organism evidence="4 5">
    <name type="scientific">Ziziphus jujuba</name>
    <name type="common">Chinese jujube</name>
    <name type="synonym">Ziziphus sativa</name>
    <dbReference type="NCBI Taxonomy" id="326968"/>
    <lineage>
        <taxon>Eukaryota</taxon>
        <taxon>Viridiplantae</taxon>
        <taxon>Streptophyta</taxon>
        <taxon>Embryophyta</taxon>
        <taxon>Tracheophyta</taxon>
        <taxon>Spermatophyta</taxon>
        <taxon>Magnoliopsida</taxon>
        <taxon>eudicotyledons</taxon>
        <taxon>Gunneridae</taxon>
        <taxon>Pentapetalae</taxon>
        <taxon>rosids</taxon>
        <taxon>fabids</taxon>
        <taxon>Rosales</taxon>
        <taxon>Rhamnaceae</taxon>
        <taxon>Paliureae</taxon>
        <taxon>Ziziphus</taxon>
    </lineage>
</organism>
<feature type="region of interest" description="Disordered" evidence="1">
    <location>
        <begin position="1"/>
        <end position="69"/>
    </location>
</feature>
<name>A0ABM3ZXG2_ZIZJJ</name>
<protein>
    <submittedName>
        <fullName evidence="5">Uncharacterized protein LOC132800165</fullName>
    </submittedName>
</protein>
<dbReference type="InterPro" id="IPR012337">
    <property type="entry name" value="RNaseH-like_sf"/>
</dbReference>
<sequence length="418" mass="47419">MHPDERDSYKTAVRASKQDRWEEEQGRNFVNPRGQGSGSSREGGSQPCAQFRRATSVREPIRRQQSQQFSPVALAPSLYKSSGAKQKNIKDVLTKGGMKNTLGRLVAKFFIYDNVPPAKAKSHHFKNMIVGAQQSGMGVQIPSPYEIKEKYLDMEYKEMQQHIEKFKESWKIYGCTIMCDGWTGPTKLSILNFMVVTDNGSAFVNAGKKLMTQYNLYWTPCAAHCINLIFEDIGKHESIARIVQRARMITNYIYNHNWLLSLMRDICKGDIVRPGATRFATNYIALNSLFKKKASLKQVFTSDAWAEHQLSRTKAAHFLNPRFQYKEGIGTDSDFVQAVHDVFAALYPNSDRISQFGNEIICFRDAQKGFGDRAAIAARAEMIPAEWWTMYGNSTPTLRKLAMRILSQTVSSSACERN</sequence>
<gene>
    <name evidence="5" type="primary">LOC132800165</name>
</gene>
<feature type="domain" description="HAT C-terminal dimerisation" evidence="3">
    <location>
        <begin position="381"/>
        <end position="417"/>
    </location>
</feature>
<accession>A0ABM3ZXG2</accession>
<dbReference type="RefSeq" id="XP_060669169.1">
    <property type="nucleotide sequence ID" value="XM_060813186.1"/>
</dbReference>
<dbReference type="GeneID" id="132800165"/>
<evidence type="ECO:0000313" key="4">
    <source>
        <dbReference type="Proteomes" id="UP001652623"/>
    </source>
</evidence>
<dbReference type="InterPro" id="IPR008906">
    <property type="entry name" value="HATC_C_dom"/>
</dbReference>
<feature type="compositionally biased region" description="Basic and acidic residues" evidence="1">
    <location>
        <begin position="16"/>
        <end position="26"/>
    </location>
</feature>
<dbReference type="SUPFAM" id="SSF53098">
    <property type="entry name" value="Ribonuclease H-like"/>
    <property type="match status" value="1"/>
</dbReference>
<dbReference type="Proteomes" id="UP001652623">
    <property type="component" value="Chromosome 12"/>
</dbReference>
<evidence type="ECO:0000259" key="2">
    <source>
        <dbReference type="Pfam" id="PF04937"/>
    </source>
</evidence>
<evidence type="ECO:0000259" key="3">
    <source>
        <dbReference type="Pfam" id="PF05699"/>
    </source>
</evidence>
<keyword evidence="4" id="KW-1185">Reference proteome</keyword>
<proteinExistence type="predicted"/>
<evidence type="ECO:0000313" key="5">
    <source>
        <dbReference type="RefSeq" id="XP_060669169.1"/>
    </source>
</evidence>
<dbReference type="InterPro" id="IPR007021">
    <property type="entry name" value="DUF659"/>
</dbReference>
<feature type="domain" description="DUF659" evidence="2">
    <location>
        <begin position="142"/>
        <end position="205"/>
    </location>
</feature>
<dbReference type="Pfam" id="PF04937">
    <property type="entry name" value="DUF659"/>
    <property type="match status" value="1"/>
</dbReference>
<dbReference type="PANTHER" id="PTHR32166:SF122">
    <property type="entry name" value="OS09G0499600 PROTEIN"/>
    <property type="match status" value="1"/>
</dbReference>